<evidence type="ECO:0000256" key="8">
    <source>
        <dbReference type="ARBA" id="ARBA00023136"/>
    </source>
</evidence>
<proteinExistence type="predicted"/>
<dbReference type="AlphaFoldDB" id="A0A2J4Y4X5"/>
<dbReference type="InterPro" id="IPR004700">
    <property type="entry name" value="PTS_IIC_man"/>
</dbReference>
<keyword evidence="5" id="KW-0598">Phosphotransferase system</keyword>
<comment type="subcellular location">
    <subcellularLocation>
        <location evidence="1">Cell membrane</location>
        <topology evidence="1">Multi-pass membrane protein</topology>
    </subcellularLocation>
</comment>
<accession>A0A2J4Y4X5</accession>
<evidence type="ECO:0000313" key="9">
    <source>
        <dbReference type="EMBL" id="PLM45838.1"/>
    </source>
</evidence>
<reference evidence="9 10" key="1">
    <citation type="submission" date="2017-11" db="EMBL/GenBank/DDBJ databases">
        <authorList>
            <person name="Han C.G."/>
        </authorList>
    </citation>
    <scope>NUCLEOTIDE SEQUENCE [LARGE SCALE GENOMIC DNA]</scope>
    <source>
        <strain evidence="9 10">A2</strain>
    </source>
</reference>
<feature type="non-terminal residue" evidence="9">
    <location>
        <position position="40"/>
    </location>
</feature>
<evidence type="ECO:0000256" key="5">
    <source>
        <dbReference type="ARBA" id="ARBA00022683"/>
    </source>
</evidence>
<sequence>MVEALLLGLVAFIAQSEYALGTSLISRPIVTGLLTGLVLG</sequence>
<gene>
    <name evidence="9" type="ORF">CWM85_35970</name>
</gene>
<evidence type="ECO:0000256" key="4">
    <source>
        <dbReference type="ARBA" id="ARBA00022597"/>
    </source>
</evidence>
<comment type="caution">
    <text evidence="9">The sequence shown here is derived from an EMBL/GenBank/DDBJ whole genome shotgun (WGS) entry which is preliminary data.</text>
</comment>
<evidence type="ECO:0000256" key="1">
    <source>
        <dbReference type="ARBA" id="ARBA00004651"/>
    </source>
</evidence>
<dbReference type="EMBL" id="PIET01001963">
    <property type="protein sequence ID" value="PLM45838.1"/>
    <property type="molecule type" value="Genomic_DNA"/>
</dbReference>
<evidence type="ECO:0000256" key="7">
    <source>
        <dbReference type="ARBA" id="ARBA00022989"/>
    </source>
</evidence>
<keyword evidence="3" id="KW-1003">Cell membrane</keyword>
<evidence type="ECO:0000256" key="2">
    <source>
        <dbReference type="ARBA" id="ARBA00022448"/>
    </source>
</evidence>
<name>A0A2J4Y4X5_9ENTR</name>
<keyword evidence="7" id="KW-1133">Transmembrane helix</keyword>
<organism evidence="9 10">
    <name type="scientific">Klebsiella michiganensis</name>
    <dbReference type="NCBI Taxonomy" id="1134687"/>
    <lineage>
        <taxon>Bacteria</taxon>
        <taxon>Pseudomonadati</taxon>
        <taxon>Pseudomonadota</taxon>
        <taxon>Gammaproteobacteria</taxon>
        <taxon>Enterobacterales</taxon>
        <taxon>Enterobacteriaceae</taxon>
        <taxon>Klebsiella/Raoultella group</taxon>
        <taxon>Klebsiella</taxon>
    </lineage>
</organism>
<keyword evidence="4" id="KW-0762">Sugar transport</keyword>
<keyword evidence="2" id="KW-0813">Transport</keyword>
<protein>
    <submittedName>
        <fullName evidence="9">Uncharacterized protein</fullName>
    </submittedName>
</protein>
<keyword evidence="8" id="KW-0472">Membrane</keyword>
<evidence type="ECO:0000313" key="10">
    <source>
        <dbReference type="Proteomes" id="UP000234661"/>
    </source>
</evidence>
<dbReference type="Pfam" id="PF03609">
    <property type="entry name" value="EII-Sor"/>
    <property type="match status" value="1"/>
</dbReference>
<dbReference type="GO" id="GO:0005886">
    <property type="term" value="C:plasma membrane"/>
    <property type="evidence" value="ECO:0007669"/>
    <property type="project" value="UniProtKB-SubCell"/>
</dbReference>
<dbReference type="GO" id="GO:0009401">
    <property type="term" value="P:phosphoenolpyruvate-dependent sugar phosphotransferase system"/>
    <property type="evidence" value="ECO:0007669"/>
    <property type="project" value="UniProtKB-KW"/>
</dbReference>
<dbReference type="Proteomes" id="UP000234661">
    <property type="component" value="Unassembled WGS sequence"/>
</dbReference>
<evidence type="ECO:0000256" key="6">
    <source>
        <dbReference type="ARBA" id="ARBA00022692"/>
    </source>
</evidence>
<keyword evidence="6" id="KW-0812">Transmembrane</keyword>
<evidence type="ECO:0000256" key="3">
    <source>
        <dbReference type="ARBA" id="ARBA00022475"/>
    </source>
</evidence>
<reference evidence="9 10" key="2">
    <citation type="submission" date="2018-01" db="EMBL/GenBank/DDBJ databases">
        <title>Genomic study of Klebsiella pneumoniae.</title>
        <authorList>
            <person name="Yang Y."/>
            <person name="Bicalho R."/>
        </authorList>
    </citation>
    <scope>NUCLEOTIDE SEQUENCE [LARGE SCALE GENOMIC DNA]</scope>
    <source>
        <strain evidence="9 10">A2</strain>
    </source>
</reference>